<proteinExistence type="predicted"/>
<gene>
    <name evidence="2" type="ORF">AAG570_010846</name>
</gene>
<dbReference type="Proteomes" id="UP001558652">
    <property type="component" value="Unassembled WGS sequence"/>
</dbReference>
<organism evidence="2 3">
    <name type="scientific">Ranatra chinensis</name>
    <dbReference type="NCBI Taxonomy" id="642074"/>
    <lineage>
        <taxon>Eukaryota</taxon>
        <taxon>Metazoa</taxon>
        <taxon>Ecdysozoa</taxon>
        <taxon>Arthropoda</taxon>
        <taxon>Hexapoda</taxon>
        <taxon>Insecta</taxon>
        <taxon>Pterygota</taxon>
        <taxon>Neoptera</taxon>
        <taxon>Paraneoptera</taxon>
        <taxon>Hemiptera</taxon>
        <taxon>Heteroptera</taxon>
        <taxon>Panheteroptera</taxon>
        <taxon>Nepomorpha</taxon>
        <taxon>Nepidae</taxon>
        <taxon>Ranatrinae</taxon>
        <taxon>Ranatra</taxon>
    </lineage>
</organism>
<evidence type="ECO:0000313" key="2">
    <source>
        <dbReference type="EMBL" id="KAL1131228.1"/>
    </source>
</evidence>
<name>A0ABD0Z561_9HEMI</name>
<reference evidence="2 3" key="1">
    <citation type="submission" date="2024-07" db="EMBL/GenBank/DDBJ databases">
        <title>Chromosome-level genome assembly of the water stick insect Ranatra chinensis (Heteroptera: Nepidae).</title>
        <authorList>
            <person name="Liu X."/>
        </authorList>
    </citation>
    <scope>NUCLEOTIDE SEQUENCE [LARGE SCALE GENOMIC DNA]</scope>
    <source>
        <strain evidence="2">Cailab_2021Rc</strain>
        <tissue evidence="2">Muscle</tissue>
    </source>
</reference>
<protein>
    <submittedName>
        <fullName evidence="2">Uncharacterized protein</fullName>
    </submittedName>
</protein>
<keyword evidence="3" id="KW-1185">Reference proteome</keyword>
<evidence type="ECO:0000313" key="3">
    <source>
        <dbReference type="Proteomes" id="UP001558652"/>
    </source>
</evidence>
<sequence length="371" mass="40664">MDIDLHSVMSMEILDQEGFIRAQNEEGQKEIGECVREALNSLDIGEMESDTDSLTTSPSHNSLVRNPNRDSDSSFGLHSPDNLVSTSSFEAFQEAWRKVKETGSCDIAQSICLDPDIIDLTLLPPPITPDKDLVPEAEELLSLGLEEFLETTKVVPPPPLTVDPTLSLTSEQISAFIIPPPPPPTEGDDILYQENGLDKADISEPPQRPPKTVHKFPPPLPPRTDFFKNMQTEIDMNVEAIRATTDFSDQLSLAVAQTGRSANITQEMKDILGLELRRLVTSSKLLVRSHRCGGVEAGDYAGNLQTVLSQLRKAVDYGTTMEQAYVIGVLQVVTQVQGIIVAETRDELSLAAERLATALATLIRDCHPPTI</sequence>
<accession>A0ABD0Z561</accession>
<evidence type="ECO:0000256" key="1">
    <source>
        <dbReference type="SAM" id="MobiDB-lite"/>
    </source>
</evidence>
<dbReference type="EMBL" id="JBFDAA010000006">
    <property type="protein sequence ID" value="KAL1131228.1"/>
    <property type="molecule type" value="Genomic_DNA"/>
</dbReference>
<comment type="caution">
    <text evidence="2">The sequence shown here is derived from an EMBL/GenBank/DDBJ whole genome shotgun (WGS) entry which is preliminary data.</text>
</comment>
<feature type="compositionally biased region" description="Polar residues" evidence="1">
    <location>
        <begin position="52"/>
        <end position="65"/>
    </location>
</feature>
<feature type="region of interest" description="Disordered" evidence="1">
    <location>
        <begin position="47"/>
        <end position="79"/>
    </location>
</feature>
<dbReference type="AlphaFoldDB" id="A0ABD0Z561"/>